<dbReference type="EC" id="3.2.2.21" evidence="3"/>
<dbReference type="InterPro" id="IPR000035">
    <property type="entry name" value="Alkylbase_DNA_glycsylse_CS"/>
</dbReference>
<accession>A0ABW0KM91</accession>
<comment type="similarity">
    <text evidence="2">Belongs to the alkylbase DNA glycosidase AlkA family.</text>
</comment>
<dbReference type="Proteomes" id="UP001596052">
    <property type="component" value="Unassembled WGS sequence"/>
</dbReference>
<dbReference type="RefSeq" id="WP_377164364.1">
    <property type="nucleotide sequence ID" value="NZ_JBHSMQ010000002.1"/>
</dbReference>
<keyword evidence="8" id="KW-1185">Reference proteome</keyword>
<evidence type="ECO:0000313" key="7">
    <source>
        <dbReference type="EMBL" id="MFC5454360.1"/>
    </source>
</evidence>
<reference evidence="8" key="1">
    <citation type="journal article" date="2019" name="Int. J. Syst. Evol. Microbiol.">
        <title>The Global Catalogue of Microorganisms (GCM) 10K type strain sequencing project: providing services to taxonomists for standard genome sequencing and annotation.</title>
        <authorList>
            <consortium name="The Broad Institute Genomics Platform"/>
            <consortium name="The Broad Institute Genome Sequencing Center for Infectious Disease"/>
            <person name="Wu L."/>
            <person name="Ma J."/>
        </authorList>
    </citation>
    <scope>NUCLEOTIDE SEQUENCE [LARGE SCALE GENOMIC DNA]</scope>
    <source>
        <strain evidence="8">CGMCC 4.1469</strain>
    </source>
</reference>
<comment type="caution">
    <text evidence="7">The sequence shown here is derived from an EMBL/GenBank/DDBJ whole genome shotgun (WGS) entry which is preliminary data.</text>
</comment>
<evidence type="ECO:0000256" key="1">
    <source>
        <dbReference type="ARBA" id="ARBA00000086"/>
    </source>
</evidence>
<proteinExistence type="inferred from homology"/>
<keyword evidence="5" id="KW-0234">DNA repair</keyword>
<dbReference type="EMBL" id="JBHSMQ010000002">
    <property type="protein sequence ID" value="MFC5454360.1"/>
    <property type="molecule type" value="Genomic_DNA"/>
</dbReference>
<dbReference type="InterPro" id="IPR051912">
    <property type="entry name" value="Alkylbase_DNA_Glycosylase/TA"/>
</dbReference>
<evidence type="ECO:0000259" key="6">
    <source>
        <dbReference type="SMART" id="SM00478"/>
    </source>
</evidence>
<dbReference type="Gene3D" id="1.10.1670.40">
    <property type="match status" value="1"/>
</dbReference>
<dbReference type="SUPFAM" id="SSF48150">
    <property type="entry name" value="DNA-glycosylase"/>
    <property type="match status" value="1"/>
</dbReference>
<dbReference type="PANTHER" id="PTHR43003:SF5">
    <property type="entry name" value="DNA-3-METHYLADENINE GLYCOSYLASE"/>
    <property type="match status" value="1"/>
</dbReference>
<dbReference type="SMART" id="SM00478">
    <property type="entry name" value="ENDO3c"/>
    <property type="match status" value="1"/>
</dbReference>
<evidence type="ECO:0000256" key="4">
    <source>
        <dbReference type="ARBA" id="ARBA00022763"/>
    </source>
</evidence>
<gene>
    <name evidence="7" type="ORF">ACFQDI_05785</name>
</gene>
<dbReference type="CDD" id="cd00056">
    <property type="entry name" value="ENDO3c"/>
    <property type="match status" value="1"/>
</dbReference>
<dbReference type="InterPro" id="IPR011257">
    <property type="entry name" value="DNA_glycosylase"/>
</dbReference>
<dbReference type="InterPro" id="IPR003265">
    <property type="entry name" value="HhH-GPD_domain"/>
</dbReference>
<dbReference type="Gene3D" id="1.10.340.30">
    <property type="entry name" value="Hypothetical protein, domain 2"/>
    <property type="match status" value="1"/>
</dbReference>
<evidence type="ECO:0000256" key="3">
    <source>
        <dbReference type="ARBA" id="ARBA00012000"/>
    </source>
</evidence>
<evidence type="ECO:0000256" key="5">
    <source>
        <dbReference type="ARBA" id="ARBA00023204"/>
    </source>
</evidence>
<evidence type="ECO:0000313" key="8">
    <source>
        <dbReference type="Proteomes" id="UP001596052"/>
    </source>
</evidence>
<comment type="catalytic activity">
    <reaction evidence="1">
        <text>Hydrolysis of alkylated DNA, releasing 3-methyladenine, 3-methylguanine, 7-methylguanine and 7-methyladenine.</text>
        <dbReference type="EC" id="3.2.2.21"/>
    </reaction>
</comment>
<organism evidence="7 8">
    <name type="scientific">Prosthecobacter fluviatilis</name>
    <dbReference type="NCBI Taxonomy" id="445931"/>
    <lineage>
        <taxon>Bacteria</taxon>
        <taxon>Pseudomonadati</taxon>
        <taxon>Verrucomicrobiota</taxon>
        <taxon>Verrucomicrobiia</taxon>
        <taxon>Verrucomicrobiales</taxon>
        <taxon>Verrucomicrobiaceae</taxon>
        <taxon>Prosthecobacter</taxon>
    </lineage>
</organism>
<name>A0ABW0KM91_9BACT</name>
<protein>
    <recommendedName>
        <fullName evidence="3">DNA-3-methyladenine glycosylase II</fullName>
        <ecNumber evidence="3">3.2.2.21</ecNumber>
    </recommendedName>
</protein>
<evidence type="ECO:0000256" key="2">
    <source>
        <dbReference type="ARBA" id="ARBA00010817"/>
    </source>
</evidence>
<sequence length="204" mass="22942">MHSEAEAELSKRCPVMRRLIKAHGPCQLAAQKRPPYEALVSAVAHQQLHANAAEAILRRFRALFPKSRFPKPEQVLNARDEELRGCGFSTGKMLAIRDIAAKTLSGQIPGRAAALRLGDEELIERLVAVRGVGRWTVEMLLIFTLGRPDVFPSDDYGVRNGWRVVKGLEEMPKPKAFRELAERWQPHRTLAAWYLWRAADAAKG</sequence>
<dbReference type="PANTHER" id="PTHR43003">
    <property type="entry name" value="DNA-3-METHYLADENINE GLYCOSYLASE"/>
    <property type="match status" value="1"/>
</dbReference>
<feature type="domain" description="HhH-GPD" evidence="6">
    <location>
        <begin position="44"/>
        <end position="200"/>
    </location>
</feature>
<dbReference type="PROSITE" id="PS00516">
    <property type="entry name" value="ALKYLBASE_DNA_GLYCOS"/>
    <property type="match status" value="1"/>
</dbReference>
<dbReference type="Pfam" id="PF00730">
    <property type="entry name" value="HhH-GPD"/>
    <property type="match status" value="1"/>
</dbReference>
<keyword evidence="4" id="KW-0227">DNA damage</keyword>